<keyword evidence="1" id="KW-0812">Transmembrane</keyword>
<comment type="caution">
    <text evidence="2">The sequence shown here is derived from an EMBL/GenBank/DDBJ whole genome shotgun (WGS) entry which is preliminary data.</text>
</comment>
<gene>
    <name evidence="2" type="ORF">ABFB10_22845</name>
</gene>
<dbReference type="InterPro" id="IPR010266">
    <property type="entry name" value="NnrS"/>
</dbReference>
<organism evidence="2 3">
    <name type="scientific">Ponticoccus litoralis</name>
    <dbReference type="NCBI Taxonomy" id="422297"/>
    <lineage>
        <taxon>Bacteria</taxon>
        <taxon>Pseudomonadati</taxon>
        <taxon>Pseudomonadota</taxon>
        <taxon>Alphaproteobacteria</taxon>
        <taxon>Rhodobacterales</taxon>
        <taxon>Roseobacteraceae</taxon>
        <taxon>Ponticoccus</taxon>
    </lineage>
</organism>
<protein>
    <submittedName>
        <fullName evidence="2">NnrS family protein</fullName>
    </submittedName>
</protein>
<name>A0AAW9SS87_9RHOB</name>
<sequence>MSSRAAFDGPALLSYGFRPFFLAATLFALLVLPLWWSVWRGGVVLGGPFAPTDWHAHEMIFGYGAAVVAGFLFTAVPNWTGTVCPRKAGRWPSFWRSGWRADCRWPGEWASGQWRSCLWIRSFCWPWPR</sequence>
<proteinExistence type="predicted"/>
<keyword evidence="1" id="KW-0472">Membrane</keyword>
<accession>A0AAW9SS87</accession>
<dbReference type="AlphaFoldDB" id="A0AAW9SS87"/>
<reference evidence="2 3" key="1">
    <citation type="submission" date="2024-05" db="EMBL/GenBank/DDBJ databases">
        <title>Genome sequence of Ponticoccus litoralis KCCM 90028.</title>
        <authorList>
            <person name="Kim J.M."/>
            <person name="Lee J.K."/>
            <person name="Choi B.J."/>
            <person name="Bayburt H."/>
            <person name="Baek J.H."/>
            <person name="Jeon C.O."/>
        </authorList>
    </citation>
    <scope>NUCLEOTIDE SEQUENCE [LARGE SCALE GENOMIC DNA]</scope>
    <source>
        <strain evidence="2 3">KCCM 90028</strain>
    </source>
</reference>
<evidence type="ECO:0000313" key="3">
    <source>
        <dbReference type="Proteomes" id="UP001428774"/>
    </source>
</evidence>
<evidence type="ECO:0000313" key="2">
    <source>
        <dbReference type="EMBL" id="MEN9063415.1"/>
    </source>
</evidence>
<feature type="transmembrane region" description="Helical" evidence="1">
    <location>
        <begin position="20"/>
        <end position="39"/>
    </location>
</feature>
<dbReference type="Proteomes" id="UP001428774">
    <property type="component" value="Unassembled WGS sequence"/>
</dbReference>
<dbReference type="Pfam" id="PF05940">
    <property type="entry name" value="NnrS"/>
    <property type="match status" value="1"/>
</dbReference>
<dbReference type="EMBL" id="JBDNCH010000004">
    <property type="protein sequence ID" value="MEN9063415.1"/>
    <property type="molecule type" value="Genomic_DNA"/>
</dbReference>
<evidence type="ECO:0000256" key="1">
    <source>
        <dbReference type="SAM" id="Phobius"/>
    </source>
</evidence>
<keyword evidence="1" id="KW-1133">Transmembrane helix</keyword>
<keyword evidence="3" id="KW-1185">Reference proteome</keyword>
<feature type="transmembrane region" description="Helical" evidence="1">
    <location>
        <begin position="59"/>
        <end position="80"/>
    </location>
</feature>
<dbReference type="RefSeq" id="WP_347168498.1">
    <property type="nucleotide sequence ID" value="NZ_JBDNCH010000004.1"/>
</dbReference>